<proteinExistence type="predicted"/>
<gene>
    <name evidence="2" type="ORF">AZOBR_p130116</name>
</gene>
<dbReference type="KEGG" id="abs:AZOBR_p130116"/>
<reference evidence="2 3" key="1">
    <citation type="journal article" date="2011" name="PLoS Genet.">
        <title>Azospirillum genomes reveal transition of bacteria from aquatic to terrestrial environments.</title>
        <authorList>
            <person name="Wisniewski-Dye F."/>
            <person name="Borziak K."/>
            <person name="Khalsa-Moyers G."/>
            <person name="Alexandre G."/>
            <person name="Sukharnikov L.O."/>
            <person name="Wuichet K."/>
            <person name="Hurst G.B."/>
            <person name="McDonald W.H."/>
            <person name="Robertson J.S."/>
            <person name="Barbe V."/>
            <person name="Calteau A."/>
            <person name="Rouy Z."/>
            <person name="Mangenot S."/>
            <person name="Prigent-Combaret C."/>
            <person name="Normand P."/>
            <person name="Boyer M."/>
            <person name="Siguier P."/>
            <person name="Dessaux Y."/>
            <person name="Elmerich C."/>
            <person name="Condemine G."/>
            <person name="Krishnen G."/>
            <person name="Kennedy I."/>
            <person name="Paterson A.H."/>
            <person name="Gonzalez V."/>
            <person name="Mavingui P."/>
            <person name="Zhulin I.B."/>
        </authorList>
    </citation>
    <scope>NUCLEOTIDE SEQUENCE [LARGE SCALE GENOMIC DNA]</scope>
    <source>
        <strain evidence="2 3">Sp245</strain>
    </source>
</reference>
<dbReference type="Proteomes" id="UP000007319">
    <property type="component" value="Plasmid AZOBR_p1"/>
</dbReference>
<accession>A0A9P1JU84</accession>
<protein>
    <submittedName>
        <fullName evidence="2">Uncharacterized protein</fullName>
    </submittedName>
</protein>
<evidence type="ECO:0000256" key="1">
    <source>
        <dbReference type="SAM" id="MobiDB-lite"/>
    </source>
</evidence>
<evidence type="ECO:0000313" key="2">
    <source>
        <dbReference type="EMBL" id="CCC99928.1"/>
    </source>
</evidence>
<name>A0A9P1JU84_9PROT</name>
<sequence length="20" mass="2168">MSSPAHARQPFESPSQARAL</sequence>
<evidence type="ECO:0000313" key="3">
    <source>
        <dbReference type="Proteomes" id="UP000007319"/>
    </source>
</evidence>
<keyword evidence="3" id="KW-1185">Reference proteome</keyword>
<keyword evidence="2" id="KW-0614">Plasmid</keyword>
<dbReference type="AlphaFoldDB" id="A0A9P1JU84"/>
<organism evidence="2 3">
    <name type="scientific">Azospirillum baldaniorum</name>
    <dbReference type="NCBI Taxonomy" id="1064539"/>
    <lineage>
        <taxon>Bacteria</taxon>
        <taxon>Pseudomonadati</taxon>
        <taxon>Pseudomonadota</taxon>
        <taxon>Alphaproteobacteria</taxon>
        <taxon>Rhodospirillales</taxon>
        <taxon>Azospirillaceae</taxon>
        <taxon>Azospirillum</taxon>
    </lineage>
</organism>
<geneLocation type="plasmid" evidence="2 3">
    <name>AZOBR_p1</name>
</geneLocation>
<dbReference type="EMBL" id="HE577328">
    <property type="protein sequence ID" value="CCC99928.1"/>
    <property type="molecule type" value="Genomic_DNA"/>
</dbReference>
<feature type="region of interest" description="Disordered" evidence="1">
    <location>
        <begin position="1"/>
        <end position="20"/>
    </location>
</feature>